<dbReference type="InterPro" id="IPR040449">
    <property type="entry name" value="Peptidase_S66_N"/>
</dbReference>
<dbReference type="RefSeq" id="WP_245866132.1">
    <property type="nucleotide sequence ID" value="NZ_CP016353.1"/>
</dbReference>
<keyword evidence="2 6" id="KW-0121">Carboxypeptidase</keyword>
<dbReference type="PIRSF" id="PIRSF028757">
    <property type="entry name" value="LD-carboxypeptidase"/>
    <property type="match status" value="1"/>
</dbReference>
<evidence type="ECO:0000256" key="3">
    <source>
        <dbReference type="ARBA" id="ARBA00022670"/>
    </source>
</evidence>
<dbReference type="SUPFAM" id="SSF141986">
    <property type="entry name" value="LD-carboxypeptidase A C-terminal domain-like"/>
    <property type="match status" value="1"/>
</dbReference>
<proteinExistence type="inferred from homology"/>
<evidence type="ECO:0000256" key="5">
    <source>
        <dbReference type="ARBA" id="ARBA00022825"/>
    </source>
</evidence>
<protein>
    <submittedName>
        <fullName evidence="6">Muramoyltetrapeptide carboxypeptidase</fullName>
    </submittedName>
</protein>
<dbReference type="AlphaFoldDB" id="A0A222VQJ7"/>
<dbReference type="PANTHER" id="PTHR30237:SF2">
    <property type="entry name" value="MUREIN TETRAPEPTIDE CARBOXYPEPTIDASE"/>
    <property type="match status" value="1"/>
</dbReference>
<dbReference type="Gene3D" id="3.40.50.10740">
    <property type="entry name" value="Class I glutamine amidotransferase-like"/>
    <property type="match status" value="1"/>
</dbReference>
<evidence type="ECO:0000256" key="1">
    <source>
        <dbReference type="ARBA" id="ARBA00010233"/>
    </source>
</evidence>
<dbReference type="Pfam" id="PF17676">
    <property type="entry name" value="Peptidase_S66C"/>
    <property type="match status" value="1"/>
</dbReference>
<dbReference type="InterPro" id="IPR029062">
    <property type="entry name" value="Class_I_gatase-like"/>
</dbReference>
<evidence type="ECO:0000256" key="2">
    <source>
        <dbReference type="ARBA" id="ARBA00022645"/>
    </source>
</evidence>
<dbReference type="InterPro" id="IPR027461">
    <property type="entry name" value="Carboxypeptidase_A_C_sf"/>
</dbReference>
<reference evidence="6 7" key="1">
    <citation type="submission" date="2016-10" db="EMBL/GenBank/DDBJ databases">
        <authorList>
            <person name="de Groot N.N."/>
        </authorList>
    </citation>
    <scope>NUCLEOTIDE SEQUENCE [LARGE SCALE GENOMIC DNA]</scope>
    <source>
        <strain evidence="6 7">CGMCC 4.5506</strain>
    </source>
</reference>
<comment type="similarity">
    <text evidence="1">Belongs to the peptidase S66 family.</text>
</comment>
<dbReference type="Pfam" id="PF02016">
    <property type="entry name" value="Peptidase_S66"/>
    <property type="match status" value="1"/>
</dbReference>
<dbReference type="GO" id="GO:0004180">
    <property type="term" value="F:carboxypeptidase activity"/>
    <property type="evidence" value="ECO:0007669"/>
    <property type="project" value="UniProtKB-KW"/>
</dbReference>
<accession>A0A222VQJ7</accession>
<evidence type="ECO:0000313" key="7">
    <source>
        <dbReference type="Proteomes" id="UP000199494"/>
    </source>
</evidence>
<keyword evidence="4" id="KW-0378">Hydrolase</keyword>
<dbReference type="InterPro" id="IPR027478">
    <property type="entry name" value="LdcA_N"/>
</dbReference>
<organism evidence="6 7">
    <name type="scientific">Prauserella marina</name>
    <dbReference type="NCBI Taxonomy" id="530584"/>
    <lineage>
        <taxon>Bacteria</taxon>
        <taxon>Bacillati</taxon>
        <taxon>Actinomycetota</taxon>
        <taxon>Actinomycetes</taxon>
        <taxon>Pseudonocardiales</taxon>
        <taxon>Pseudonocardiaceae</taxon>
        <taxon>Prauserella</taxon>
    </lineage>
</organism>
<dbReference type="SUPFAM" id="SSF52317">
    <property type="entry name" value="Class I glutamine amidotransferase-like"/>
    <property type="match status" value="1"/>
</dbReference>
<keyword evidence="3" id="KW-0645">Protease</keyword>
<dbReference type="GO" id="GO:0008236">
    <property type="term" value="F:serine-type peptidase activity"/>
    <property type="evidence" value="ECO:0007669"/>
    <property type="project" value="UniProtKB-KW"/>
</dbReference>
<dbReference type="KEGG" id="pmad:BAY61_15425"/>
<dbReference type="STRING" id="530584.SAMN05421630_105131"/>
<dbReference type="Proteomes" id="UP000199494">
    <property type="component" value="Unassembled WGS sequence"/>
</dbReference>
<evidence type="ECO:0000256" key="4">
    <source>
        <dbReference type="ARBA" id="ARBA00022801"/>
    </source>
</evidence>
<dbReference type="GO" id="GO:0006508">
    <property type="term" value="P:proteolysis"/>
    <property type="evidence" value="ECO:0007669"/>
    <property type="project" value="UniProtKB-KW"/>
</dbReference>
<dbReference type="PANTHER" id="PTHR30237">
    <property type="entry name" value="MURAMOYLTETRAPEPTIDE CARBOXYPEPTIDASE"/>
    <property type="match status" value="1"/>
</dbReference>
<sequence>MTGLPLAAGDTVALVAPAGPVTEDLLDSAVGTLTSWGLGVRVMPGVLARHPEFRYLAGDDASRAKEFEQAWLADDVAGVFAARGGYGCQRMLDLVDWRALRAAGPKVFAGSSDATALHEAVGVHLGLPTVFCPMPASALFDPVAAEGLRAALFGSSGTLRGEHASALVPGTARGRTVGGSLSLLAAGVGTAEHRGARGGIALLEDVSEEPYRLDRMLTQLLRSGWFAGVEGIALGSWAQCGDAGEIRAVMLDRLAPLGVPVVWELGFGHVPGSLTVPLGVMAELDADAATLRPL</sequence>
<dbReference type="InterPro" id="IPR040921">
    <property type="entry name" value="Peptidase_S66C"/>
</dbReference>
<dbReference type="CDD" id="cd07025">
    <property type="entry name" value="Peptidase_S66"/>
    <property type="match status" value="1"/>
</dbReference>
<keyword evidence="7" id="KW-1185">Reference proteome</keyword>
<dbReference type="InterPro" id="IPR003507">
    <property type="entry name" value="S66_fam"/>
</dbReference>
<dbReference type="Gene3D" id="3.50.30.60">
    <property type="entry name" value="LD-carboxypeptidase A C-terminal domain-like"/>
    <property type="match status" value="1"/>
</dbReference>
<name>A0A222VQJ7_9PSEU</name>
<keyword evidence="5" id="KW-0720">Serine protease</keyword>
<evidence type="ECO:0000313" key="6">
    <source>
        <dbReference type="EMBL" id="SDD00261.1"/>
    </source>
</evidence>
<gene>
    <name evidence="6" type="ORF">SAMN05421630_105131</name>
</gene>
<dbReference type="EMBL" id="FMZE01000005">
    <property type="protein sequence ID" value="SDD00261.1"/>
    <property type="molecule type" value="Genomic_DNA"/>
</dbReference>